<accession>A0A0C3QP73</accession>
<dbReference type="HOGENOM" id="CLU_489342_0_0_1"/>
<sequence>MQIQGKMKLEIAEGGQTTQLFLNHDINLHDASAPSTSRTAATSTCPSMLPFSYTLPLTFTEDPPPIPPPPIPGPVERQLPPTYSVHYEGIPGVRAEVKYSIKILVERKRFLGLKKVQTIRIPFNYVPRSRPHLPGPSPYASFIAALKHAPEDWAAFVNDVPCRTDPTNREVQHVRDTELDNGETITSALVLPSTQTFPLTQAIPFHLQLSVSTPSTPSHQTRPLPASRSPSRRPQTAPATATSFPTTTRPPLSQRRPTSESIPQSTLLSLFSDPIFTAPPRGRIPGRAAPVGASPTLAPIVGLGEGMAADGTMYGDPRYLGEPGPGQGQQQQQQQHPRDASSMSRGGGSQRGGRQPSRGRGGRPHSAGAAGAMNELGGIVDGKKKSYVRVFLQRQVVIIVKGQKVVKTISCGEGRLHRVQLDNPPAFCEHECTNPSEDDAYERDASSAPQSQPFLGVQPSSNNSSSPRRPPVALCSPPRQERDGVHYIAWEGYVLPSKEVISVGGFRTSGLWVKDFITLTMIPPDPEHSPLRTLHHAVPVKLVSDPWEEEWWGGRRM</sequence>
<gene>
    <name evidence="2" type="ORF">M407DRAFT_173700</name>
</gene>
<keyword evidence="3" id="KW-1185">Reference proteome</keyword>
<feature type="region of interest" description="Disordered" evidence="1">
    <location>
        <begin position="211"/>
        <end position="266"/>
    </location>
</feature>
<evidence type="ECO:0000256" key="1">
    <source>
        <dbReference type="SAM" id="MobiDB-lite"/>
    </source>
</evidence>
<evidence type="ECO:0000313" key="2">
    <source>
        <dbReference type="EMBL" id="KIO29064.1"/>
    </source>
</evidence>
<reference evidence="2 3" key="1">
    <citation type="submission" date="2014-04" db="EMBL/GenBank/DDBJ databases">
        <authorList>
            <consortium name="DOE Joint Genome Institute"/>
            <person name="Kuo A."/>
            <person name="Girlanda M."/>
            <person name="Perotto S."/>
            <person name="Kohler A."/>
            <person name="Nagy L.G."/>
            <person name="Floudas D."/>
            <person name="Copeland A."/>
            <person name="Barry K.W."/>
            <person name="Cichocki N."/>
            <person name="Veneault-Fourrey C."/>
            <person name="LaButti K."/>
            <person name="Lindquist E.A."/>
            <person name="Lipzen A."/>
            <person name="Lundell T."/>
            <person name="Morin E."/>
            <person name="Murat C."/>
            <person name="Sun H."/>
            <person name="Tunlid A."/>
            <person name="Henrissat B."/>
            <person name="Grigoriev I.V."/>
            <person name="Hibbett D.S."/>
            <person name="Martin F."/>
            <person name="Nordberg H.P."/>
            <person name="Cantor M.N."/>
            <person name="Hua S.X."/>
        </authorList>
    </citation>
    <scope>NUCLEOTIDE SEQUENCE [LARGE SCALE GENOMIC DNA]</scope>
    <source>
        <strain evidence="2 3">MUT 4182</strain>
    </source>
</reference>
<dbReference type="Proteomes" id="UP000054248">
    <property type="component" value="Unassembled WGS sequence"/>
</dbReference>
<proteinExistence type="predicted"/>
<reference evidence="3" key="2">
    <citation type="submission" date="2015-01" db="EMBL/GenBank/DDBJ databases">
        <title>Evolutionary Origins and Diversification of the Mycorrhizal Mutualists.</title>
        <authorList>
            <consortium name="DOE Joint Genome Institute"/>
            <consortium name="Mycorrhizal Genomics Consortium"/>
            <person name="Kohler A."/>
            <person name="Kuo A."/>
            <person name="Nagy L.G."/>
            <person name="Floudas D."/>
            <person name="Copeland A."/>
            <person name="Barry K.W."/>
            <person name="Cichocki N."/>
            <person name="Veneault-Fourrey C."/>
            <person name="LaButti K."/>
            <person name="Lindquist E.A."/>
            <person name="Lipzen A."/>
            <person name="Lundell T."/>
            <person name="Morin E."/>
            <person name="Murat C."/>
            <person name="Riley R."/>
            <person name="Ohm R."/>
            <person name="Sun H."/>
            <person name="Tunlid A."/>
            <person name="Henrissat B."/>
            <person name="Grigoriev I.V."/>
            <person name="Hibbett D.S."/>
            <person name="Martin F."/>
        </authorList>
    </citation>
    <scope>NUCLEOTIDE SEQUENCE [LARGE SCALE GENOMIC DNA]</scope>
    <source>
        <strain evidence="3">MUT 4182</strain>
    </source>
</reference>
<organism evidence="2 3">
    <name type="scientific">Tulasnella calospora MUT 4182</name>
    <dbReference type="NCBI Taxonomy" id="1051891"/>
    <lineage>
        <taxon>Eukaryota</taxon>
        <taxon>Fungi</taxon>
        <taxon>Dikarya</taxon>
        <taxon>Basidiomycota</taxon>
        <taxon>Agaricomycotina</taxon>
        <taxon>Agaricomycetes</taxon>
        <taxon>Cantharellales</taxon>
        <taxon>Tulasnellaceae</taxon>
        <taxon>Tulasnella</taxon>
    </lineage>
</organism>
<evidence type="ECO:0000313" key="3">
    <source>
        <dbReference type="Proteomes" id="UP000054248"/>
    </source>
</evidence>
<feature type="region of interest" description="Disordered" evidence="1">
    <location>
        <begin position="308"/>
        <end position="371"/>
    </location>
</feature>
<feature type="compositionally biased region" description="Polar residues" evidence="1">
    <location>
        <begin position="211"/>
        <end position="221"/>
    </location>
</feature>
<name>A0A0C3QP73_9AGAM</name>
<feature type="compositionally biased region" description="Low complexity" evidence="1">
    <location>
        <begin position="222"/>
        <end position="251"/>
    </location>
</feature>
<dbReference type="AlphaFoldDB" id="A0A0C3QP73"/>
<feature type="compositionally biased region" description="Low complexity" evidence="1">
    <location>
        <begin position="328"/>
        <end position="344"/>
    </location>
</feature>
<protein>
    <submittedName>
        <fullName evidence="2">Uncharacterized protein</fullName>
    </submittedName>
</protein>
<dbReference type="OrthoDB" id="3242181at2759"/>
<feature type="compositionally biased region" description="Low complexity" evidence="1">
    <location>
        <begin position="352"/>
        <end position="371"/>
    </location>
</feature>
<feature type="compositionally biased region" description="Polar residues" evidence="1">
    <location>
        <begin position="255"/>
        <end position="266"/>
    </location>
</feature>
<feature type="region of interest" description="Disordered" evidence="1">
    <location>
        <begin position="433"/>
        <end position="478"/>
    </location>
</feature>
<dbReference type="EMBL" id="KN822987">
    <property type="protein sequence ID" value="KIO29064.1"/>
    <property type="molecule type" value="Genomic_DNA"/>
</dbReference>